<evidence type="ECO:0000259" key="9">
    <source>
        <dbReference type="Pfam" id="PF12704"/>
    </source>
</evidence>
<comment type="caution">
    <text evidence="10">The sequence shown here is derived from an EMBL/GenBank/DDBJ whole genome shotgun (WGS) entry which is preliminary data.</text>
</comment>
<evidence type="ECO:0000256" key="6">
    <source>
        <dbReference type="ARBA" id="ARBA00038076"/>
    </source>
</evidence>
<dbReference type="EMBL" id="MFKK01000001">
    <property type="protein sequence ID" value="OGG42508.1"/>
    <property type="molecule type" value="Genomic_DNA"/>
</dbReference>
<dbReference type="Pfam" id="PF02687">
    <property type="entry name" value="FtsX"/>
    <property type="match status" value="1"/>
</dbReference>
<feature type="transmembrane region" description="Helical" evidence="7">
    <location>
        <begin position="328"/>
        <end position="356"/>
    </location>
</feature>
<feature type="transmembrane region" description="Helical" evidence="7">
    <location>
        <begin position="368"/>
        <end position="388"/>
    </location>
</feature>
<organism evidence="10 11">
    <name type="scientific">Candidatus Jorgensenbacteria bacterium RIFCSPLOWO2_01_FULL_45_25b</name>
    <dbReference type="NCBI Taxonomy" id="1798471"/>
    <lineage>
        <taxon>Bacteria</taxon>
        <taxon>Candidatus Joergenseniibacteriota</taxon>
    </lineage>
</organism>
<dbReference type="PANTHER" id="PTHR30572:SF4">
    <property type="entry name" value="ABC TRANSPORTER PERMEASE YTRF"/>
    <property type="match status" value="1"/>
</dbReference>
<evidence type="ECO:0000256" key="3">
    <source>
        <dbReference type="ARBA" id="ARBA00022692"/>
    </source>
</evidence>
<reference evidence="10 11" key="1">
    <citation type="journal article" date="2016" name="Nat. Commun.">
        <title>Thousands of microbial genomes shed light on interconnected biogeochemical processes in an aquifer system.</title>
        <authorList>
            <person name="Anantharaman K."/>
            <person name="Brown C.T."/>
            <person name="Hug L.A."/>
            <person name="Sharon I."/>
            <person name="Castelle C.J."/>
            <person name="Probst A.J."/>
            <person name="Thomas B.C."/>
            <person name="Singh A."/>
            <person name="Wilkins M.J."/>
            <person name="Karaoz U."/>
            <person name="Brodie E.L."/>
            <person name="Williams K.H."/>
            <person name="Hubbard S.S."/>
            <person name="Banfield J.F."/>
        </authorList>
    </citation>
    <scope>NUCLEOTIDE SEQUENCE [LARGE SCALE GENOMIC DNA]</scope>
</reference>
<keyword evidence="2" id="KW-1003">Cell membrane</keyword>
<dbReference type="GO" id="GO:0022857">
    <property type="term" value="F:transmembrane transporter activity"/>
    <property type="evidence" value="ECO:0007669"/>
    <property type="project" value="TreeGrafter"/>
</dbReference>
<name>A0A1F6C0B8_9BACT</name>
<evidence type="ECO:0008006" key="12">
    <source>
        <dbReference type="Google" id="ProtNLM"/>
    </source>
</evidence>
<feature type="transmembrane region" description="Helical" evidence="7">
    <location>
        <begin position="281"/>
        <end position="307"/>
    </location>
</feature>
<dbReference type="InterPro" id="IPR025857">
    <property type="entry name" value="MacB_PCD"/>
</dbReference>
<evidence type="ECO:0000313" key="11">
    <source>
        <dbReference type="Proteomes" id="UP000176996"/>
    </source>
</evidence>
<dbReference type="Pfam" id="PF12704">
    <property type="entry name" value="MacB_PCD"/>
    <property type="match status" value="1"/>
</dbReference>
<dbReference type="GO" id="GO:0005886">
    <property type="term" value="C:plasma membrane"/>
    <property type="evidence" value="ECO:0007669"/>
    <property type="project" value="UniProtKB-SubCell"/>
</dbReference>
<sequence length="405" mass="42733">MTAGDILQETYSALSANKVRTGLTMLGIIIGISSVIAMISIGKGAQNSIQSSIESLGSNLLTIVPGVIQPGRGIVSSGRGSAQSLENDDVEALRSIEGVAYVSPELNRRFQIVASSGNNTNSTVIGTTPEYQTIRNMALLEGSFFTEAQVRSLGRVAVLGPTVAEDLFGEADRIGKTIRINKMNFRVIGILESKGSGGFANPDDTIYVPLGTMQKILAGVDYLSTIAVSVGDKDLMTQVKEEAISILSAKHRVDFENPDFSIVSQADILGALTQIIDTFTIFLASIASISLLVGGIGIMNMMLTTVTERTREIGLRKAIGAKKRDINLQFLSEAVALTCAGGVIGVLLGWGISYGITSLGIVQTKVSLSSVLLAFGVSATIGIVFGYYPAGRASKLSPIEALRYE</sequence>
<proteinExistence type="inferred from homology"/>
<protein>
    <recommendedName>
        <fullName evidence="12">Multidrug ABC transporter substrate-binding protein</fullName>
    </recommendedName>
</protein>
<evidence type="ECO:0000256" key="2">
    <source>
        <dbReference type="ARBA" id="ARBA00022475"/>
    </source>
</evidence>
<keyword evidence="5 7" id="KW-0472">Membrane</keyword>
<evidence type="ECO:0000256" key="1">
    <source>
        <dbReference type="ARBA" id="ARBA00004651"/>
    </source>
</evidence>
<keyword evidence="3 7" id="KW-0812">Transmembrane</keyword>
<accession>A0A1F6C0B8</accession>
<dbReference type="Proteomes" id="UP000176996">
    <property type="component" value="Unassembled WGS sequence"/>
</dbReference>
<gene>
    <name evidence="10" type="ORF">A3A21_02270</name>
</gene>
<dbReference type="AlphaFoldDB" id="A0A1F6C0B8"/>
<keyword evidence="4 7" id="KW-1133">Transmembrane helix</keyword>
<dbReference type="STRING" id="1798471.A3A21_02270"/>
<dbReference type="InterPro" id="IPR050250">
    <property type="entry name" value="Macrolide_Exporter_MacB"/>
</dbReference>
<dbReference type="InterPro" id="IPR003838">
    <property type="entry name" value="ABC3_permease_C"/>
</dbReference>
<evidence type="ECO:0000259" key="8">
    <source>
        <dbReference type="Pfam" id="PF02687"/>
    </source>
</evidence>
<evidence type="ECO:0000313" key="10">
    <source>
        <dbReference type="EMBL" id="OGG42508.1"/>
    </source>
</evidence>
<evidence type="ECO:0000256" key="4">
    <source>
        <dbReference type="ARBA" id="ARBA00022989"/>
    </source>
</evidence>
<feature type="transmembrane region" description="Helical" evidence="7">
    <location>
        <begin position="21"/>
        <end position="42"/>
    </location>
</feature>
<feature type="domain" description="MacB-like periplasmic core" evidence="9">
    <location>
        <begin position="21"/>
        <end position="243"/>
    </location>
</feature>
<feature type="domain" description="ABC3 transporter permease C-terminal" evidence="8">
    <location>
        <begin position="285"/>
        <end position="398"/>
    </location>
</feature>
<comment type="similarity">
    <text evidence="6">Belongs to the ABC-4 integral membrane protein family.</text>
</comment>
<evidence type="ECO:0000256" key="5">
    <source>
        <dbReference type="ARBA" id="ARBA00023136"/>
    </source>
</evidence>
<dbReference type="PANTHER" id="PTHR30572">
    <property type="entry name" value="MEMBRANE COMPONENT OF TRANSPORTER-RELATED"/>
    <property type="match status" value="1"/>
</dbReference>
<comment type="subcellular location">
    <subcellularLocation>
        <location evidence="1">Cell membrane</location>
        <topology evidence="1">Multi-pass membrane protein</topology>
    </subcellularLocation>
</comment>
<evidence type="ECO:0000256" key="7">
    <source>
        <dbReference type="SAM" id="Phobius"/>
    </source>
</evidence>